<evidence type="ECO:0000256" key="1">
    <source>
        <dbReference type="ARBA" id="ARBA00023125"/>
    </source>
</evidence>
<evidence type="ECO:0000313" key="5">
    <source>
        <dbReference type="Proteomes" id="UP001470230"/>
    </source>
</evidence>
<dbReference type="PANTHER" id="PTHR19303">
    <property type="entry name" value="TRANSPOSON"/>
    <property type="match status" value="1"/>
</dbReference>
<dbReference type="Pfam" id="PF03221">
    <property type="entry name" value="HTH_Tnp_Tc5"/>
    <property type="match status" value="1"/>
</dbReference>
<dbReference type="Pfam" id="PF03184">
    <property type="entry name" value="DDE_1"/>
    <property type="match status" value="1"/>
</dbReference>
<keyword evidence="1" id="KW-0238">DNA-binding</keyword>
<feature type="compositionally biased region" description="Polar residues" evidence="2">
    <location>
        <begin position="564"/>
        <end position="574"/>
    </location>
</feature>
<dbReference type="Proteomes" id="UP001470230">
    <property type="component" value="Unassembled WGS sequence"/>
</dbReference>
<feature type="region of interest" description="Disordered" evidence="2">
    <location>
        <begin position="556"/>
        <end position="584"/>
    </location>
</feature>
<dbReference type="InterPro" id="IPR009057">
    <property type="entry name" value="Homeodomain-like_sf"/>
</dbReference>
<dbReference type="Gene3D" id="1.10.10.60">
    <property type="entry name" value="Homeodomain-like"/>
    <property type="match status" value="1"/>
</dbReference>
<dbReference type="SUPFAM" id="SSF46689">
    <property type="entry name" value="Homeodomain-like"/>
    <property type="match status" value="1"/>
</dbReference>
<dbReference type="PROSITE" id="PS51253">
    <property type="entry name" value="HTH_CENPB"/>
    <property type="match status" value="1"/>
</dbReference>
<protein>
    <recommendedName>
        <fullName evidence="3">HTH CENPB-type domain-containing protein</fullName>
    </recommendedName>
</protein>
<comment type="caution">
    <text evidence="4">The sequence shown here is derived from an EMBL/GenBank/DDBJ whole genome shotgun (WGS) entry which is preliminary data.</text>
</comment>
<proteinExistence type="predicted"/>
<evidence type="ECO:0000259" key="3">
    <source>
        <dbReference type="PROSITE" id="PS51253"/>
    </source>
</evidence>
<dbReference type="EMBL" id="JAPFFF010000005">
    <property type="protein sequence ID" value="KAK8889641.1"/>
    <property type="molecule type" value="Genomic_DNA"/>
</dbReference>
<dbReference type="InterPro" id="IPR004875">
    <property type="entry name" value="DDE_SF_endonuclease_dom"/>
</dbReference>
<dbReference type="InterPro" id="IPR006600">
    <property type="entry name" value="HTH_CenpB_DNA-bd_dom"/>
</dbReference>
<gene>
    <name evidence="4" type="ORF">M9Y10_034393</name>
</gene>
<organism evidence="4 5">
    <name type="scientific">Tritrichomonas musculus</name>
    <dbReference type="NCBI Taxonomy" id="1915356"/>
    <lineage>
        <taxon>Eukaryota</taxon>
        <taxon>Metamonada</taxon>
        <taxon>Parabasalia</taxon>
        <taxon>Tritrichomonadida</taxon>
        <taxon>Tritrichomonadidae</taxon>
        <taxon>Tritrichomonas</taxon>
    </lineage>
</organism>
<name>A0ABR2KFU3_9EUKA</name>
<reference evidence="4 5" key="1">
    <citation type="submission" date="2024-04" db="EMBL/GenBank/DDBJ databases">
        <title>Tritrichomonas musculus Genome.</title>
        <authorList>
            <person name="Alves-Ferreira E."/>
            <person name="Grigg M."/>
            <person name="Lorenzi H."/>
            <person name="Galac M."/>
        </authorList>
    </citation>
    <scope>NUCLEOTIDE SEQUENCE [LARGE SCALE GENOMIC DNA]</scope>
    <source>
        <strain evidence="4 5">EAF2021</strain>
    </source>
</reference>
<feature type="domain" description="HTH CENPB-type" evidence="3">
    <location>
        <begin position="85"/>
        <end position="161"/>
    </location>
</feature>
<dbReference type="InterPro" id="IPR050863">
    <property type="entry name" value="CenT-Element_Derived"/>
</dbReference>
<evidence type="ECO:0000313" key="4">
    <source>
        <dbReference type="EMBL" id="KAK8889641.1"/>
    </source>
</evidence>
<keyword evidence="5" id="KW-1185">Reference proteome</keyword>
<evidence type="ECO:0000256" key="2">
    <source>
        <dbReference type="SAM" id="MobiDB-lite"/>
    </source>
</evidence>
<accession>A0ABR2KFU3</accession>
<feature type="compositionally biased region" description="Low complexity" evidence="2">
    <location>
        <begin position="575"/>
        <end position="584"/>
    </location>
</feature>
<sequence>MSGLGHLAFINLCSMQSRRSKTYTRYMPVIKKLMKNGIWNAMKNRKLSLDELKAFSFGYKIPESTIRSWNSKLLSDSSWLPLHKRTIKSPYMFTDKQETVIAEIIRQIYEDQNIPISNELVRQVAIRYYYKTHELDYNHQFAASHKWITRFKRVHRFSRRKFNRKRRSTSSQKSIIEFLTIISFLLNDVSPENILNVDETNWKVTDSGEYTWAETGSESVTIHTSCDEKSGFTVLSTINAAGGQFPLCLISKGKTEISESSWFGGGRNIIHPGETEKLKNIFYDSSSSRNSSEKEFIPQSQTDYSESGWTTQATWNNYLFNLRYNLCPPKENTDFYSIENRLYLICDSFPVHFSNESIEISKKMNIQLIKIPESTTDIFQPLDCRIFGALKSHARTFFNARIVKALFQSFDFEQAIFTAPVEQMNSLTRKEAVVVLENAWNSLTPDIILSAWVESLYKYFLKDENGTFVLNTSQVDELFSTGRFNKEDNNYNGFKDISKTKFPKVDVDQASLELLRMNHLSDIENYKKAGILKQIEKKKRSLEKQKNQIQKIVNSFENKRRQKSSAQSLHQHPSMNLQQQQPMNLQQQHPMNLQQQYPMNLQQQHPMNLQQQHLMNLNQTLPMHFYQQPTMN</sequence>